<comment type="subcellular location">
    <subcellularLocation>
        <location evidence="4">Cytoplasm</location>
    </subcellularLocation>
</comment>
<protein>
    <recommendedName>
        <fullName evidence="4">Eukaryotic translation initiation factor 3 subunit L</fullName>
        <shortName evidence="4">eIF3l</shortName>
    </recommendedName>
</protein>
<proteinExistence type="inferred from homology"/>
<comment type="subunit">
    <text evidence="4">Component of the eukaryotic translation initiation factor 3 (eIF-3) complex.</text>
</comment>
<dbReference type="GO" id="GO:0001732">
    <property type="term" value="P:formation of cytoplasmic translation initiation complex"/>
    <property type="evidence" value="ECO:0007669"/>
    <property type="project" value="UniProtKB-UniRule"/>
</dbReference>
<organism evidence="6 7">
    <name type="scientific">Leucocoprinus birnbaumii</name>
    <dbReference type="NCBI Taxonomy" id="56174"/>
    <lineage>
        <taxon>Eukaryota</taxon>
        <taxon>Fungi</taxon>
        <taxon>Dikarya</taxon>
        <taxon>Basidiomycota</taxon>
        <taxon>Agaricomycotina</taxon>
        <taxon>Agaricomycetes</taxon>
        <taxon>Agaricomycetidae</taxon>
        <taxon>Agaricales</taxon>
        <taxon>Agaricineae</taxon>
        <taxon>Agaricaceae</taxon>
        <taxon>Leucocoprinus</taxon>
    </lineage>
</organism>
<reference evidence="6" key="1">
    <citation type="submission" date="2022-07" db="EMBL/GenBank/DDBJ databases">
        <title>Genome Sequence of Leucocoprinus birnbaumii.</title>
        <authorList>
            <person name="Buettner E."/>
        </authorList>
    </citation>
    <scope>NUCLEOTIDE SEQUENCE</scope>
    <source>
        <strain evidence="6">VT141</strain>
    </source>
</reference>
<keyword evidence="7" id="KW-1185">Reference proteome</keyword>
<evidence type="ECO:0000256" key="4">
    <source>
        <dbReference type="HAMAP-Rule" id="MF_03011"/>
    </source>
</evidence>
<dbReference type="PANTHER" id="PTHR13242">
    <property type="entry name" value="EUKARYOTIC TRANSLATION INITIATION FACTOR 3"/>
    <property type="match status" value="1"/>
</dbReference>
<dbReference type="Proteomes" id="UP001213000">
    <property type="component" value="Unassembled WGS sequence"/>
</dbReference>
<feature type="compositionally biased region" description="Low complexity" evidence="5">
    <location>
        <begin position="622"/>
        <end position="633"/>
    </location>
</feature>
<dbReference type="GO" id="GO:0003743">
    <property type="term" value="F:translation initiation factor activity"/>
    <property type="evidence" value="ECO:0007669"/>
    <property type="project" value="UniProtKB-UniRule"/>
</dbReference>
<evidence type="ECO:0000256" key="2">
    <source>
        <dbReference type="ARBA" id="ARBA00022540"/>
    </source>
</evidence>
<evidence type="ECO:0000313" key="6">
    <source>
        <dbReference type="EMBL" id="KAJ3567240.1"/>
    </source>
</evidence>
<dbReference type="PANTHER" id="PTHR13242:SF0">
    <property type="entry name" value="EUKARYOTIC TRANSLATION INITIATION FACTOR 3 SUBUNIT L"/>
    <property type="match status" value="1"/>
</dbReference>
<dbReference type="InterPro" id="IPR019382">
    <property type="entry name" value="eIF3l"/>
</dbReference>
<evidence type="ECO:0000256" key="3">
    <source>
        <dbReference type="ARBA" id="ARBA00022917"/>
    </source>
</evidence>
<keyword evidence="3 4" id="KW-0648">Protein biosynthesis</keyword>
<dbReference type="GO" id="GO:0005852">
    <property type="term" value="C:eukaryotic translation initiation factor 3 complex"/>
    <property type="evidence" value="ECO:0007669"/>
    <property type="project" value="UniProtKB-UniRule"/>
</dbReference>
<dbReference type="GO" id="GO:0033290">
    <property type="term" value="C:eukaryotic 48S preinitiation complex"/>
    <property type="evidence" value="ECO:0007669"/>
    <property type="project" value="UniProtKB-UniRule"/>
</dbReference>
<feature type="region of interest" description="Disordered" evidence="5">
    <location>
        <begin position="613"/>
        <end position="635"/>
    </location>
</feature>
<comment type="caution">
    <text evidence="6">The sequence shown here is derived from an EMBL/GenBank/DDBJ whole genome shotgun (WGS) entry which is preliminary data.</text>
</comment>
<comment type="similarity">
    <text evidence="4">Belongs to the eIF-3 subunit L family.</text>
</comment>
<dbReference type="GO" id="GO:0016282">
    <property type="term" value="C:eukaryotic 43S preinitiation complex"/>
    <property type="evidence" value="ECO:0007669"/>
    <property type="project" value="UniProtKB-UniRule"/>
</dbReference>
<dbReference type="InterPro" id="IPR032675">
    <property type="entry name" value="LRR_dom_sf"/>
</dbReference>
<dbReference type="EMBL" id="JANIEX010000427">
    <property type="protein sequence ID" value="KAJ3567240.1"/>
    <property type="molecule type" value="Genomic_DNA"/>
</dbReference>
<comment type="function">
    <text evidence="4">Component of the eukaryotic translation initiation factor 3 (eIF-3) complex, which is involved in protein synthesis of a specialized repertoire of mRNAs and, together with other initiation factors, stimulates binding of mRNA and methionyl-tRNAi to the 40S ribosome. The eIF-3 complex specifically targets and initiates translation of a subset of mRNAs involved in cell proliferation.</text>
</comment>
<evidence type="ECO:0000256" key="5">
    <source>
        <dbReference type="SAM" id="MobiDB-lite"/>
    </source>
</evidence>
<dbReference type="HAMAP" id="MF_03011">
    <property type="entry name" value="eIF3l"/>
    <property type="match status" value="1"/>
</dbReference>
<gene>
    <name evidence="6" type="ORF">NP233_g6494</name>
</gene>
<accession>A0AAD5VTR6</accession>
<dbReference type="Gene3D" id="3.80.10.10">
    <property type="entry name" value="Ribonuclease Inhibitor"/>
    <property type="match status" value="1"/>
</dbReference>
<keyword evidence="1 4" id="KW-0963">Cytoplasm</keyword>
<dbReference type="Pfam" id="PF10255">
    <property type="entry name" value="Paf67"/>
    <property type="match status" value="1"/>
</dbReference>
<sequence length="1585" mass="181428">MSHQAVPLWAADADLDDDVELNLVIGNYGQNNFEDAPIQHPQLDEAAMIAIQQHMAQQAAFAQIHDVVKAFIVRFYQAVLDNNLEEITVAYESGWNKYTEKFYARTEWPEAEIIAPLVNDDPIFLILYRELYYRHVYSRLQPNIDDRFHSYENSCELFNYLLNSDGPVKLELPEQWLWDIIDEFIYQYQVFCSWRSKVKSKTEDELVMLGEGGPVWSSYSVLNVLYSLMQKSKINEYIVAQREGKSAEEIAEIVGEYGQRPLYRMLGYFSIIGLLRVHVLLGDFTLALKVMENVELNQKSPFSRVTACHVTTYYYVGFCYMMLRRYPDAIRTFVTILNFIMRMRQYHTRSYQYDQISKTADRMYALFALCNALSPTRLDDNIANIAKERFSEQYGKISRGGQEALGAFEELFLYACPKFITANPPPYEDPNALNALLNSTSSADAPPVQDATQRHLNLFLSDVAAQLPVPTLRSFLKLYTSLDAKKLANFLDVDEEEMVQEMMVMKQASKSLSRVPGTEGTGLLDGRWTTTSDLNFVIDENMVHIAESTVGRRYAGWFIKNTERAQKIFDDIKHMPLPGPPANFSSSGSGGGGANPGVAASAIAASVSAPSAVVRERENPEAQGQGQKAPAPARKVAWGGEFASQGLAWKMTKDEPESGRSVDIYMVADVHNLKARTFLFEDFHLLAEMSCTHCSHCRATKHSASTDNLSLIETELQRLSRLMQKSNEDRVALHRRLNSIRSATRNLPLEVLSPILLCAAPPADLASRNLRLYRKEIYPDEGENFRPIVLQVVCSQWYHAVQSTPQLWTSLVLDVADVKRVQSRISILTTYLKNSKQISFSLELNFNKHNLPVNAVKRRSDATLGAVYDPEGYSLLRPFYKIIFDTIENSRRIKLLRLSEVPSGWDVLSFKFFSRLEEFRLGGECKKNWHHMPKPRIVHDFNIPKLKRIIVKNSWLVHFPDTLPSMLSVTVINFFRTTVNHCLQSLLLFPNLIEFRARECYFYSGHSESVKGLDLTKTFTMPRLEVLEWTFCNNPLNMVLLEHARLPVLRTIGLGGSLSGLSPNASSTFFMRLPSSLVELEIIGAQEEFAQMSFKWSVVWRSLDHIQKLSFCQCYLGYTDMAIQILWNGEYLPALQEIYLIQPPNSESKRKGGYGQYVVKEDKVDESEIRSGRRPSTTLPRGISASTQWKTLDRAGNFDLFLLQATSLVLDVDVERVKRGISILETYLRNVKNLSFSLELNLNRKNPLINFAMNIRGSVRREGIYNPKKFELLLPFYSSIFDTPENSRKFKALRLSELPPSCRPFPSRTSQDWKSFDWDSQLRRLMVKNARILLTPGDKPSTHFVAIVNFFHVTFNDCFTSLIHFPNAVELRARNPTFYDRKAVNDPHLNGNFTMERLEVLEWSLVQNILELVFLEHIRLPVLRTLGWGGSMCQVIGLEIVDQHDGLGDHWIYLPHVQKLSLVQCMAQVLKDLCDSEYLPSLWKIWDLSEWLIIGGQEQYYELDSEKKQVRDWIFKMLERRTVEDKGTSAFQLNTVDRGLGWKQEDGKKVRALIKGGLDLQMSEDDHLLIFLYADNGDDLEDSSD</sequence>
<name>A0AAD5VTR6_9AGAR</name>
<evidence type="ECO:0000256" key="1">
    <source>
        <dbReference type="ARBA" id="ARBA00022490"/>
    </source>
</evidence>
<keyword evidence="2 4" id="KW-0396">Initiation factor</keyword>
<evidence type="ECO:0000313" key="7">
    <source>
        <dbReference type="Proteomes" id="UP001213000"/>
    </source>
</evidence>
<dbReference type="SUPFAM" id="SSF52047">
    <property type="entry name" value="RNI-like"/>
    <property type="match status" value="1"/>
</dbReference>